<accession>A0A914Q4D7</accession>
<protein>
    <submittedName>
        <fullName evidence="6">LRRCT domain-containing protein</fullName>
    </submittedName>
</protein>
<dbReference type="WBParaSite" id="PDA_v2.g25715.t1">
    <property type="protein sequence ID" value="PDA_v2.g25715.t1"/>
    <property type="gene ID" value="PDA_v2.g25715"/>
</dbReference>
<dbReference type="AlphaFoldDB" id="A0A914Q4D7"/>
<proteinExistence type="predicted"/>
<dbReference type="PANTHER" id="PTHR24373">
    <property type="entry name" value="SLIT RELATED LEUCINE-RICH REPEAT NEURONAL PROTEIN"/>
    <property type="match status" value="1"/>
</dbReference>
<keyword evidence="3" id="KW-0677">Repeat</keyword>
<keyword evidence="2" id="KW-0732">Signal</keyword>
<dbReference type="InterPro" id="IPR032675">
    <property type="entry name" value="LRR_dom_sf"/>
</dbReference>
<evidence type="ECO:0000313" key="6">
    <source>
        <dbReference type="WBParaSite" id="PDA_v2.g25715.t1"/>
    </source>
</evidence>
<keyword evidence="4" id="KW-0812">Transmembrane</keyword>
<dbReference type="SUPFAM" id="SSF52058">
    <property type="entry name" value="L domain-like"/>
    <property type="match status" value="1"/>
</dbReference>
<keyword evidence="5" id="KW-1185">Reference proteome</keyword>
<evidence type="ECO:0000256" key="2">
    <source>
        <dbReference type="ARBA" id="ARBA00022729"/>
    </source>
</evidence>
<dbReference type="InterPro" id="IPR003591">
    <property type="entry name" value="Leu-rich_rpt_typical-subtyp"/>
</dbReference>
<reference evidence="6" key="1">
    <citation type="submission" date="2022-11" db="UniProtKB">
        <authorList>
            <consortium name="WormBaseParasite"/>
        </authorList>
    </citation>
    <scope>IDENTIFICATION</scope>
</reference>
<dbReference type="Proteomes" id="UP000887578">
    <property type="component" value="Unplaced"/>
</dbReference>
<name>A0A914Q4D7_9BILA</name>
<dbReference type="PANTHER" id="PTHR24373:SF391">
    <property type="entry name" value="AGAP006644-PA"/>
    <property type="match status" value="1"/>
</dbReference>
<evidence type="ECO:0000256" key="1">
    <source>
        <dbReference type="ARBA" id="ARBA00022614"/>
    </source>
</evidence>
<sequence>MAWLINDYNTTTPLYVNNLKNQWSDESSKNELFCTNPPELKNEYLYKLSGDFCLNETLEAEKEEEIVYEVCRGNENEEIVTLVDESDSCECKDENLKCTLLETTNVEIINKTIEIKFIQINQANISKLNLKNMIPEKQHLIESLQFYHSNIGSIENGTFDNFTSLKTLDFHGNVLTTIDENALTKQLGSALLELDLTFNNLKNLSSTSFMFLTKLKILKLQGNYGISNSLTSEVFSKSLSSLEHLILSHCNITALKDDVFVNLKNLKFLGLSDNPITTFPSAAINSLSNLQVLEMDGTKITVLKHTGLKRNTNLRYLFAHASELLQKIENCAFCSFPNLISADFSHSKNLTSIHENAFGLAHSHLITALQSFYVNDCNLTTLPEKLLNWTSLKGFSAKKNPFKCDCSNKWLIKLAKSMKLLHYQCQSPVDLKGKHFMELPDSFCNETVVNTTTLNSEISTTTLATITVTEAASTFSTHRYWMLVLIILSVVLSLSIVGGYYYYNRKRRIIQIPKSNEGDEDLLEEDFDMY</sequence>
<keyword evidence="1" id="KW-0433">Leucine-rich repeat</keyword>
<organism evidence="5 6">
    <name type="scientific">Panagrolaimus davidi</name>
    <dbReference type="NCBI Taxonomy" id="227884"/>
    <lineage>
        <taxon>Eukaryota</taxon>
        <taxon>Metazoa</taxon>
        <taxon>Ecdysozoa</taxon>
        <taxon>Nematoda</taxon>
        <taxon>Chromadorea</taxon>
        <taxon>Rhabditida</taxon>
        <taxon>Tylenchina</taxon>
        <taxon>Panagrolaimomorpha</taxon>
        <taxon>Panagrolaimoidea</taxon>
        <taxon>Panagrolaimidae</taxon>
        <taxon>Panagrolaimus</taxon>
    </lineage>
</organism>
<evidence type="ECO:0000256" key="3">
    <source>
        <dbReference type="ARBA" id="ARBA00022737"/>
    </source>
</evidence>
<dbReference type="InterPro" id="IPR050328">
    <property type="entry name" value="Dev_Immune_Receptor"/>
</dbReference>
<dbReference type="Gene3D" id="3.80.10.10">
    <property type="entry name" value="Ribonuclease Inhibitor"/>
    <property type="match status" value="2"/>
</dbReference>
<keyword evidence="4" id="KW-1133">Transmembrane helix</keyword>
<evidence type="ECO:0000313" key="5">
    <source>
        <dbReference type="Proteomes" id="UP000887578"/>
    </source>
</evidence>
<feature type="transmembrane region" description="Helical" evidence="4">
    <location>
        <begin position="480"/>
        <end position="503"/>
    </location>
</feature>
<dbReference type="Pfam" id="PF13855">
    <property type="entry name" value="LRR_8"/>
    <property type="match status" value="1"/>
</dbReference>
<dbReference type="SMART" id="SM00369">
    <property type="entry name" value="LRR_TYP"/>
    <property type="match status" value="6"/>
</dbReference>
<evidence type="ECO:0000256" key="4">
    <source>
        <dbReference type="SAM" id="Phobius"/>
    </source>
</evidence>
<dbReference type="InterPro" id="IPR001611">
    <property type="entry name" value="Leu-rich_rpt"/>
</dbReference>
<keyword evidence="4" id="KW-0472">Membrane</keyword>